<reference evidence="1" key="1">
    <citation type="submission" date="2014-11" db="EMBL/GenBank/DDBJ databases">
        <authorList>
            <person name="Amaro Gonzalez C."/>
        </authorList>
    </citation>
    <scope>NUCLEOTIDE SEQUENCE</scope>
</reference>
<accession>A0A0E9SEP0</accession>
<protein>
    <submittedName>
        <fullName evidence="1">Uncharacterized protein</fullName>
    </submittedName>
</protein>
<proteinExistence type="predicted"/>
<name>A0A0E9SEP0_ANGAN</name>
<organism evidence="1">
    <name type="scientific">Anguilla anguilla</name>
    <name type="common">European freshwater eel</name>
    <name type="synonym">Muraena anguilla</name>
    <dbReference type="NCBI Taxonomy" id="7936"/>
    <lineage>
        <taxon>Eukaryota</taxon>
        <taxon>Metazoa</taxon>
        <taxon>Chordata</taxon>
        <taxon>Craniata</taxon>
        <taxon>Vertebrata</taxon>
        <taxon>Euteleostomi</taxon>
        <taxon>Actinopterygii</taxon>
        <taxon>Neopterygii</taxon>
        <taxon>Teleostei</taxon>
        <taxon>Anguilliformes</taxon>
        <taxon>Anguillidae</taxon>
        <taxon>Anguilla</taxon>
    </lineage>
</organism>
<reference evidence="1" key="2">
    <citation type="journal article" date="2015" name="Fish Shellfish Immunol.">
        <title>Early steps in the European eel (Anguilla anguilla)-Vibrio vulnificus interaction in the gills: Role of the RtxA13 toxin.</title>
        <authorList>
            <person name="Callol A."/>
            <person name="Pajuelo D."/>
            <person name="Ebbesson L."/>
            <person name="Teles M."/>
            <person name="MacKenzie S."/>
            <person name="Amaro C."/>
        </authorList>
    </citation>
    <scope>NUCLEOTIDE SEQUENCE</scope>
</reference>
<sequence length="21" mass="2415">MFFRGFPSAMASLQYFNTISV</sequence>
<evidence type="ECO:0000313" key="1">
    <source>
        <dbReference type="EMBL" id="JAH39819.1"/>
    </source>
</evidence>
<dbReference type="EMBL" id="GBXM01068758">
    <property type="protein sequence ID" value="JAH39819.1"/>
    <property type="molecule type" value="Transcribed_RNA"/>
</dbReference>
<dbReference type="AlphaFoldDB" id="A0A0E9SEP0"/>